<dbReference type="RefSeq" id="WP_345685863.1">
    <property type="nucleotide sequence ID" value="NZ_BAABIT010000001.1"/>
</dbReference>
<reference evidence="4" key="1">
    <citation type="journal article" date="2019" name="Int. J. Syst. Evol. Microbiol.">
        <title>The Global Catalogue of Microorganisms (GCM) 10K type strain sequencing project: providing services to taxonomists for standard genome sequencing and annotation.</title>
        <authorList>
            <consortium name="The Broad Institute Genomics Platform"/>
            <consortium name="The Broad Institute Genome Sequencing Center for Infectious Disease"/>
            <person name="Wu L."/>
            <person name="Ma J."/>
        </authorList>
    </citation>
    <scope>NUCLEOTIDE SEQUENCE [LARGE SCALE GENOMIC DNA]</scope>
    <source>
        <strain evidence="4">CGMCC 4.1648</strain>
    </source>
</reference>
<protein>
    <submittedName>
        <fullName evidence="3">Helix-turn-helix domain-containing protein</fullName>
    </submittedName>
</protein>
<evidence type="ECO:0000256" key="1">
    <source>
        <dbReference type="SAM" id="MobiDB-lite"/>
    </source>
</evidence>
<dbReference type="CDD" id="cd00093">
    <property type="entry name" value="HTH_XRE"/>
    <property type="match status" value="1"/>
</dbReference>
<organism evidence="3 4">
    <name type="scientific">Streptomyces coeruleoprunus</name>
    <dbReference type="NCBI Taxonomy" id="285563"/>
    <lineage>
        <taxon>Bacteria</taxon>
        <taxon>Bacillati</taxon>
        <taxon>Actinomycetota</taxon>
        <taxon>Actinomycetes</taxon>
        <taxon>Kitasatosporales</taxon>
        <taxon>Streptomycetaceae</taxon>
        <taxon>Streptomyces</taxon>
    </lineage>
</organism>
<name>A0ABV9XQQ0_9ACTN</name>
<comment type="caution">
    <text evidence="3">The sequence shown here is derived from an EMBL/GenBank/DDBJ whole genome shotgun (WGS) entry which is preliminary data.</text>
</comment>
<dbReference type="Gene3D" id="1.10.260.40">
    <property type="entry name" value="lambda repressor-like DNA-binding domains"/>
    <property type="match status" value="1"/>
</dbReference>
<sequence>MVGGRARARSPRQLTQDPEAWPEQIIADPAAEAVRQIARTLAQALDRLGLSLRAAAAGSGVNRQAIADLLAGRSWPDVATIARLAHFTGIALWPDGTNIERNRTH</sequence>
<dbReference type="SUPFAM" id="SSF47413">
    <property type="entry name" value="lambda repressor-like DNA-binding domains"/>
    <property type="match status" value="1"/>
</dbReference>
<evidence type="ECO:0000313" key="3">
    <source>
        <dbReference type="EMBL" id="MFC5026485.1"/>
    </source>
</evidence>
<evidence type="ECO:0000313" key="4">
    <source>
        <dbReference type="Proteomes" id="UP001595829"/>
    </source>
</evidence>
<feature type="domain" description="HTH cro/C1-type" evidence="2">
    <location>
        <begin position="41"/>
        <end position="92"/>
    </location>
</feature>
<evidence type="ECO:0000259" key="2">
    <source>
        <dbReference type="PROSITE" id="PS50943"/>
    </source>
</evidence>
<keyword evidence="4" id="KW-1185">Reference proteome</keyword>
<dbReference type="EMBL" id="JBHSJD010000025">
    <property type="protein sequence ID" value="MFC5026485.1"/>
    <property type="molecule type" value="Genomic_DNA"/>
</dbReference>
<dbReference type="InterPro" id="IPR010982">
    <property type="entry name" value="Lambda_DNA-bd_dom_sf"/>
</dbReference>
<gene>
    <name evidence="3" type="ORF">ACFPM3_30570</name>
</gene>
<dbReference type="PROSITE" id="PS50943">
    <property type="entry name" value="HTH_CROC1"/>
    <property type="match status" value="1"/>
</dbReference>
<dbReference type="InterPro" id="IPR001387">
    <property type="entry name" value="Cro/C1-type_HTH"/>
</dbReference>
<feature type="compositionally biased region" description="Basic residues" evidence="1">
    <location>
        <begin position="1"/>
        <end position="10"/>
    </location>
</feature>
<feature type="region of interest" description="Disordered" evidence="1">
    <location>
        <begin position="1"/>
        <end position="22"/>
    </location>
</feature>
<dbReference type="Pfam" id="PF01381">
    <property type="entry name" value="HTH_3"/>
    <property type="match status" value="1"/>
</dbReference>
<dbReference type="Proteomes" id="UP001595829">
    <property type="component" value="Unassembled WGS sequence"/>
</dbReference>
<accession>A0ABV9XQQ0</accession>
<proteinExistence type="predicted"/>
<dbReference type="SMART" id="SM00530">
    <property type="entry name" value="HTH_XRE"/>
    <property type="match status" value="1"/>
</dbReference>